<dbReference type="PROSITE" id="PS50004">
    <property type="entry name" value="C2"/>
    <property type="match status" value="1"/>
</dbReference>
<dbReference type="InterPro" id="IPR011646">
    <property type="entry name" value="KAP_P-loop"/>
</dbReference>
<dbReference type="GeneID" id="109487590"/>
<gene>
    <name evidence="6" type="primary">LOC109487590</name>
</gene>
<keyword evidence="5" id="KW-1185">Reference proteome</keyword>
<feature type="repeat" description="ANK" evidence="1">
    <location>
        <begin position="379"/>
        <end position="413"/>
    </location>
</feature>
<dbReference type="OrthoDB" id="10015264at2759"/>
<keyword evidence="3" id="KW-0472">Membrane</keyword>
<evidence type="ECO:0000313" key="5">
    <source>
        <dbReference type="Proteomes" id="UP000515135"/>
    </source>
</evidence>
<dbReference type="InterPro" id="IPR035892">
    <property type="entry name" value="C2_domain_sf"/>
</dbReference>
<dbReference type="InterPro" id="IPR000008">
    <property type="entry name" value="C2_dom"/>
</dbReference>
<feature type="transmembrane region" description="Helical" evidence="3">
    <location>
        <begin position="692"/>
        <end position="715"/>
    </location>
</feature>
<dbReference type="PANTHER" id="PTHR22674">
    <property type="entry name" value="NTPASE, KAP FAMILY P-LOOP DOMAIN-CONTAINING 1"/>
    <property type="match status" value="1"/>
</dbReference>
<evidence type="ECO:0000256" key="1">
    <source>
        <dbReference type="PROSITE-ProRule" id="PRU00023"/>
    </source>
</evidence>
<dbReference type="AlphaFoldDB" id="A0A6P5A1I9"/>
<evidence type="ECO:0000313" key="6">
    <source>
        <dbReference type="RefSeq" id="XP_019647155.1"/>
    </source>
</evidence>
<protein>
    <submittedName>
        <fullName evidence="6">Kinase D-interacting substrate of 220 kDa-like</fullName>
    </submittedName>
</protein>
<name>A0A6P5A1I9_BRABE</name>
<proteinExistence type="predicted"/>
<dbReference type="CDD" id="cd00030">
    <property type="entry name" value="C2"/>
    <property type="match status" value="1"/>
</dbReference>
<dbReference type="Gene3D" id="1.25.40.20">
    <property type="entry name" value="Ankyrin repeat-containing domain"/>
    <property type="match status" value="2"/>
</dbReference>
<dbReference type="PROSITE" id="PS50088">
    <property type="entry name" value="ANK_REPEAT"/>
    <property type="match status" value="2"/>
</dbReference>
<organism evidence="5 6">
    <name type="scientific">Branchiostoma belcheri</name>
    <name type="common">Amphioxus</name>
    <dbReference type="NCBI Taxonomy" id="7741"/>
    <lineage>
        <taxon>Eukaryota</taxon>
        <taxon>Metazoa</taxon>
        <taxon>Chordata</taxon>
        <taxon>Cephalochordata</taxon>
        <taxon>Leptocardii</taxon>
        <taxon>Amphioxiformes</taxon>
        <taxon>Branchiostomatidae</taxon>
        <taxon>Branchiostoma</taxon>
    </lineage>
</organism>
<dbReference type="PANTHER" id="PTHR22674:SF6">
    <property type="entry name" value="NTPASE KAP FAMILY P-LOOP DOMAIN-CONTAINING PROTEIN 1"/>
    <property type="match status" value="1"/>
</dbReference>
<dbReference type="Pfam" id="PF00023">
    <property type="entry name" value="Ank"/>
    <property type="match status" value="1"/>
</dbReference>
<evidence type="ECO:0000259" key="4">
    <source>
        <dbReference type="PROSITE" id="PS50004"/>
    </source>
</evidence>
<keyword evidence="3" id="KW-1133">Transmembrane helix</keyword>
<feature type="domain" description="C2" evidence="4">
    <location>
        <begin position="21"/>
        <end position="159"/>
    </location>
</feature>
<feature type="transmembrane region" description="Helical" evidence="3">
    <location>
        <begin position="721"/>
        <end position="744"/>
    </location>
</feature>
<evidence type="ECO:0000256" key="2">
    <source>
        <dbReference type="SAM" id="MobiDB-lite"/>
    </source>
</evidence>
<dbReference type="SMART" id="SM00239">
    <property type="entry name" value="C2"/>
    <property type="match status" value="1"/>
</dbReference>
<dbReference type="InterPro" id="IPR052754">
    <property type="entry name" value="NTPase_KAP_P-loop"/>
</dbReference>
<feature type="repeat" description="ANK" evidence="1">
    <location>
        <begin position="250"/>
        <end position="282"/>
    </location>
</feature>
<dbReference type="Proteomes" id="UP000515135">
    <property type="component" value="Unplaced"/>
</dbReference>
<dbReference type="PROSITE" id="PS50297">
    <property type="entry name" value="ANK_REP_REGION"/>
    <property type="match status" value="1"/>
</dbReference>
<dbReference type="InterPro" id="IPR036770">
    <property type="entry name" value="Ankyrin_rpt-contain_sf"/>
</dbReference>
<dbReference type="Pfam" id="PF12796">
    <property type="entry name" value="Ank_2"/>
    <property type="match status" value="1"/>
</dbReference>
<dbReference type="Pfam" id="PF07693">
    <property type="entry name" value="KAP_NTPase"/>
    <property type="match status" value="1"/>
</dbReference>
<sequence>MDVVNGSADSVFDEADLAVPTIGTVELIARQDDYRGTLEVTVVRARLNKDAVRRVRGKSTRTTLRTRTQASVRSHGSCDPYVTVELGEDIFTTKVARQTYTPMFNDKFLFQLRKTSYASVLHVNVRNFRTFKKDKLIGAVTLHVGELDLGTVQQFDLKVPRTDITASGTRTQSKDEIPQDADPNTNRMDETDSLVSAMSSKAKDLHTAALRGDIGRINKFLEAGHDVNEMKSMRLFPYNTSDVVKEHQFEDVTPLHCAVVAGNAKIVSRLLRAGADTLVRSKDLQSPLHMATWFGHGEILELLLLKYEVQYQQQMKQQGVNGPLTTTTARLLSWVDPTIRKDLKSMIWEAARVDNVAFLNVLVGPLQWTVEDLTIRDRQGNTPLHIAVHHRYQSKKFAQALLGMNSDLLGVKNDAGQTVENVAADDMKFTLMGAAKRVGSLKSDSHFEEDSLGYWVYAKTVADILTDESTTMPITVGIYARWGAGKSFILNQVKHEIDENIAKATKLREMERYNSKITTKRKRSIPVPPLPFSTCVSVLAFLFFAATVVGGVLSYLYYRAIYKIILIVGIISTHCTLVIVAYLKRKDLKRILLKLFPGLRWTSRHLQLVGIWLDLLDPPNLETNLPNPGHVKIIHVQFNAWEYSGCSALWAGIVTKLCDEVEGEIGPWTTRLYRAIHDKFTSSERPPVTGRLWFKLLVTVILGTVLIVLAVVFGFSGDNPIAIATSIVEVLAAVALGAGMLSNATKIWSFLRKMAVSQTARLVARTTKPNFDQELGFMAKVKTEVNVITYLLRYFESARRKQYRVIVVVDDLDRCPKDKVIKVIEAVGILLSDPNSHFISLLAVDPRIVVKSIEESFGEVMKNSNINGYEYLKKMVQLPICLPDPGAQERKRFLWDTAKMSATERKVLVVQKQEAGQAKAKQEAKRRLFNILCVSVGVLSQRDRLTRFTPTQVARWVLLVEQWPYRMSWIIQYVDDFFQRRELGRHETLQRGIQPSDKLVDVFVRRVKGEICTQQEWSHLNPLDEDPEMFELFLTFAGFTVEDMADLLPYTVNLDLSIRQTIGYARAQTEVQELKQNQTTEGESSDTLLSDQLRKERGGPGILKVPDGVFSVEREGDNLVAPAGQGRTQPSTSGRRVHQLQIHEKHAGPDSDIVLDAIIEEEPEEDSRTAQRPLSAARGDSTDKVKLTNVPIFISP</sequence>
<feature type="transmembrane region" description="Helical" evidence="3">
    <location>
        <begin position="564"/>
        <end position="583"/>
    </location>
</feature>
<feature type="region of interest" description="Disordered" evidence="2">
    <location>
        <begin position="1118"/>
        <end position="1139"/>
    </location>
</feature>
<dbReference type="SUPFAM" id="SSF49562">
    <property type="entry name" value="C2 domain (Calcium/lipid-binding domain, CaLB)"/>
    <property type="match status" value="1"/>
</dbReference>
<dbReference type="Pfam" id="PF00168">
    <property type="entry name" value="C2"/>
    <property type="match status" value="1"/>
</dbReference>
<feature type="compositionally biased region" description="Polar residues" evidence="2">
    <location>
        <begin position="1074"/>
        <end position="1090"/>
    </location>
</feature>
<feature type="region of interest" description="Disordered" evidence="2">
    <location>
        <begin position="166"/>
        <end position="189"/>
    </location>
</feature>
<dbReference type="Gene3D" id="2.60.40.150">
    <property type="entry name" value="C2 domain"/>
    <property type="match status" value="1"/>
</dbReference>
<dbReference type="InterPro" id="IPR002110">
    <property type="entry name" value="Ankyrin_rpt"/>
</dbReference>
<feature type="transmembrane region" description="Helical" evidence="3">
    <location>
        <begin position="530"/>
        <end position="558"/>
    </location>
</feature>
<dbReference type="SUPFAM" id="SSF48403">
    <property type="entry name" value="Ankyrin repeat"/>
    <property type="match status" value="1"/>
</dbReference>
<keyword evidence="3" id="KW-0812">Transmembrane</keyword>
<keyword evidence="1" id="KW-0040">ANK repeat</keyword>
<evidence type="ECO:0000256" key="3">
    <source>
        <dbReference type="SAM" id="Phobius"/>
    </source>
</evidence>
<reference evidence="6" key="1">
    <citation type="submission" date="2025-08" db="UniProtKB">
        <authorList>
            <consortium name="RefSeq"/>
        </authorList>
    </citation>
    <scope>IDENTIFICATION</scope>
    <source>
        <tissue evidence="6">Gonad</tissue>
    </source>
</reference>
<feature type="region of interest" description="Disordered" evidence="2">
    <location>
        <begin position="1074"/>
        <end position="1106"/>
    </location>
</feature>
<dbReference type="RefSeq" id="XP_019647155.1">
    <property type="nucleotide sequence ID" value="XM_019791596.1"/>
</dbReference>
<dbReference type="KEGG" id="bbel:109487590"/>
<feature type="region of interest" description="Disordered" evidence="2">
    <location>
        <begin position="1162"/>
        <end position="1196"/>
    </location>
</feature>
<dbReference type="SMART" id="SM00248">
    <property type="entry name" value="ANK"/>
    <property type="match status" value="4"/>
</dbReference>
<accession>A0A6P5A1I9</accession>